<organism evidence="2 3">
    <name type="scientific">Pacificibacter marinus</name>
    <dbReference type="NCBI Taxonomy" id="658057"/>
    <lineage>
        <taxon>Bacteria</taxon>
        <taxon>Pseudomonadati</taxon>
        <taxon>Pseudomonadota</taxon>
        <taxon>Alphaproteobacteria</taxon>
        <taxon>Rhodobacterales</taxon>
        <taxon>Roseobacteraceae</taxon>
        <taxon>Pacificibacter</taxon>
    </lineage>
</organism>
<dbReference type="AlphaFoldDB" id="A0A1Y5S406"/>
<protein>
    <recommendedName>
        <fullName evidence="4">Exopolysaccharide biosynthesis protein YbjH</fullName>
    </recommendedName>
</protein>
<reference evidence="2 3" key="1">
    <citation type="submission" date="2017-03" db="EMBL/GenBank/DDBJ databases">
        <authorList>
            <person name="Afonso C.L."/>
            <person name="Miller P.J."/>
            <person name="Scott M.A."/>
            <person name="Spackman E."/>
            <person name="Goraichik I."/>
            <person name="Dimitrov K.M."/>
            <person name="Suarez D.L."/>
            <person name="Swayne D.E."/>
        </authorList>
    </citation>
    <scope>NUCLEOTIDE SEQUENCE [LARGE SCALE GENOMIC DNA]</scope>
    <source>
        <strain evidence="2 3">CECT 7971</strain>
    </source>
</reference>
<evidence type="ECO:0000313" key="3">
    <source>
        <dbReference type="Proteomes" id="UP000193307"/>
    </source>
</evidence>
<dbReference type="Proteomes" id="UP000193307">
    <property type="component" value="Unassembled WGS sequence"/>
</dbReference>
<evidence type="ECO:0000313" key="2">
    <source>
        <dbReference type="EMBL" id="SLN31175.1"/>
    </source>
</evidence>
<accession>A0A1Y5S406</accession>
<dbReference type="Pfam" id="PF06082">
    <property type="entry name" value="YjbH"/>
    <property type="match status" value="1"/>
</dbReference>
<evidence type="ECO:0000256" key="1">
    <source>
        <dbReference type="SAM" id="MobiDB-lite"/>
    </source>
</evidence>
<dbReference type="EMBL" id="FWFW01000003">
    <property type="protein sequence ID" value="SLN31175.1"/>
    <property type="molecule type" value="Genomic_DNA"/>
</dbReference>
<proteinExistence type="predicted"/>
<dbReference type="InterPro" id="IPR010344">
    <property type="entry name" value="YbjH"/>
</dbReference>
<dbReference type="STRING" id="658057.SAMN04488032_108131"/>
<dbReference type="RefSeq" id="WP_085848076.1">
    <property type="nucleotide sequence ID" value="NZ_FNZV01000008.1"/>
</dbReference>
<keyword evidence="3" id="KW-1185">Reference proteome</keyword>
<dbReference type="OrthoDB" id="19542at2"/>
<name>A0A1Y5S406_9RHOB</name>
<evidence type="ECO:0008006" key="4">
    <source>
        <dbReference type="Google" id="ProtNLM"/>
    </source>
</evidence>
<gene>
    <name evidence="2" type="ORF">PAM7971_01177</name>
</gene>
<sequence>MTTSFALAGACFATSGATQDLNTTRLNAMGRPGLVEMPTAEVAPDGQLALSYTNFGNVNRTTLTFQMAPRLSGSFRYTGIKGFGDDSETYWGRSFDISYLLLNEGTYRPAVAIGLQDFMGTDVFGGEYIVATKSLGDKLRVTGGLGWGRLGSYQPLGVSFGSRDDIEDKTSGTPNFDQWFRGDVAAFGGLTYQVNDKLTVLAEYSSDAYTAEEESGVFMHKSPFNIGLDYKLGQNTSLTAFFLHGDEVGLKISTGLNPKSPKVSGGLESAPLPVRPRPSRASDPIGWSGEWVTEVGDPSGIRSALGQAMAAEGLVLEAMSLTATRAEVQFRNTRYGAHAQAIGRLARMMTRSFPPSVETFVLTEVLDGVPVHSTVLPRSKLEAYEFEPARKMLEAASFVDPLTLDRDPMVAVETVYPQKLWSVAPYAAVSIFDPKSSVQLDYGIRGQISYEVAPGFSFDAAASYRISDDISDGGDDISDSNLPAVRTSLPDYDNRLSVEKLTANWYNRPAENLFGRVTVGYLEAMYGGVSGELLWKKPNSSFALGAEVNYVVQRDFEDTFDFQDYDTVTGHVSAYYAFDGGFHGRLDVGRYLAGDWGTTLSVDREFNNGWRVGAYATLTDVPFDDFGDGSFDKGIRITVPSAWFAGTPTTERNDFVIQSLTRDGGARLNVDGRLYDRVRGMQGADVQQQWGRFWR</sequence>
<feature type="region of interest" description="Disordered" evidence="1">
    <location>
        <begin position="260"/>
        <end position="285"/>
    </location>
</feature>